<dbReference type="OrthoDB" id="682663at2759"/>
<dbReference type="AlphaFoldDB" id="A0A7J8TWN9"/>
<dbReference type="Proteomes" id="UP000593573">
    <property type="component" value="Unassembled WGS sequence"/>
</dbReference>
<protein>
    <submittedName>
        <fullName evidence="1">Uncharacterized protein</fullName>
    </submittedName>
</protein>
<sequence>LRAGAIRLALERSGSTVTRLVVTGCSVLKVLVISKVHFHHERIRCVNITLEMEIDEKLKNVIVDSTRAHFNCSTAKVAWVSRVDCGPTVGSVSDIELISIQSVSYTSLKDLFSSPSLQPGISSASNNNSSCNEISIKNPLVKHAALAYLKPMLSPTEMVERGSFGKIKEMCSGESGCLFWSYDVLWRNVKDAFWESKEEVDDDDSYEDEEYKVD</sequence>
<accession>A0A7J8TWN9</accession>
<organism evidence="1 2">
    <name type="scientific">Gossypium klotzschianum</name>
    <dbReference type="NCBI Taxonomy" id="34286"/>
    <lineage>
        <taxon>Eukaryota</taxon>
        <taxon>Viridiplantae</taxon>
        <taxon>Streptophyta</taxon>
        <taxon>Embryophyta</taxon>
        <taxon>Tracheophyta</taxon>
        <taxon>Spermatophyta</taxon>
        <taxon>Magnoliopsida</taxon>
        <taxon>eudicotyledons</taxon>
        <taxon>Gunneridae</taxon>
        <taxon>Pentapetalae</taxon>
        <taxon>rosids</taxon>
        <taxon>malvids</taxon>
        <taxon>Malvales</taxon>
        <taxon>Malvaceae</taxon>
        <taxon>Malvoideae</taxon>
        <taxon>Gossypium</taxon>
    </lineage>
</organism>
<gene>
    <name evidence="1" type="ORF">Goklo_027001</name>
</gene>
<dbReference type="PANTHER" id="PTHR34569:SF12">
    <property type="entry name" value="TRANSMEMBRANE PROTEIN"/>
    <property type="match status" value="1"/>
</dbReference>
<feature type="non-terminal residue" evidence="1">
    <location>
        <position position="1"/>
    </location>
</feature>
<reference evidence="1 2" key="1">
    <citation type="journal article" date="2019" name="Genome Biol. Evol.">
        <title>Insights into the evolution of the New World diploid cottons (Gossypium, subgenus Houzingenia) based on genome sequencing.</title>
        <authorList>
            <person name="Grover C.E."/>
            <person name="Arick M.A. 2nd"/>
            <person name="Thrash A."/>
            <person name="Conover J.L."/>
            <person name="Sanders W.S."/>
            <person name="Peterson D.G."/>
            <person name="Frelichowski J.E."/>
            <person name="Scheffler J.A."/>
            <person name="Scheffler B.E."/>
            <person name="Wendel J.F."/>
        </authorList>
    </citation>
    <scope>NUCLEOTIDE SEQUENCE [LARGE SCALE GENOMIC DNA]</scope>
    <source>
        <strain evidence="1">57</strain>
        <tissue evidence="1">Leaf</tissue>
    </source>
</reference>
<dbReference type="EMBL" id="JABFAB010000002">
    <property type="protein sequence ID" value="MBA0642648.1"/>
    <property type="molecule type" value="Genomic_DNA"/>
</dbReference>
<comment type="caution">
    <text evidence="1">The sequence shown here is derived from an EMBL/GenBank/DDBJ whole genome shotgun (WGS) entry which is preliminary data.</text>
</comment>
<evidence type="ECO:0000313" key="2">
    <source>
        <dbReference type="Proteomes" id="UP000593573"/>
    </source>
</evidence>
<dbReference type="PANTHER" id="PTHR34569">
    <property type="entry name" value="EXPRESSED PROTEIN"/>
    <property type="match status" value="1"/>
</dbReference>
<name>A0A7J8TWN9_9ROSI</name>
<proteinExistence type="predicted"/>
<evidence type="ECO:0000313" key="1">
    <source>
        <dbReference type="EMBL" id="MBA0642648.1"/>
    </source>
</evidence>
<keyword evidence="2" id="KW-1185">Reference proteome</keyword>